<evidence type="ECO:0000313" key="3">
    <source>
        <dbReference type="Proteomes" id="UP000756346"/>
    </source>
</evidence>
<gene>
    <name evidence="2" type="ORF">B0I36DRAFT_3975</name>
</gene>
<protein>
    <submittedName>
        <fullName evidence="2">Uncharacterized protein</fullName>
    </submittedName>
</protein>
<evidence type="ECO:0000256" key="1">
    <source>
        <dbReference type="SAM" id="MobiDB-lite"/>
    </source>
</evidence>
<evidence type="ECO:0000313" key="2">
    <source>
        <dbReference type="EMBL" id="KAH7039961.1"/>
    </source>
</evidence>
<proteinExistence type="predicted"/>
<dbReference type="RefSeq" id="XP_046018016.1">
    <property type="nucleotide sequence ID" value="XM_046161582.1"/>
</dbReference>
<organism evidence="2 3">
    <name type="scientific">Microdochium trichocladiopsis</name>
    <dbReference type="NCBI Taxonomy" id="1682393"/>
    <lineage>
        <taxon>Eukaryota</taxon>
        <taxon>Fungi</taxon>
        <taxon>Dikarya</taxon>
        <taxon>Ascomycota</taxon>
        <taxon>Pezizomycotina</taxon>
        <taxon>Sordariomycetes</taxon>
        <taxon>Xylariomycetidae</taxon>
        <taxon>Xylariales</taxon>
        <taxon>Microdochiaceae</taxon>
        <taxon>Microdochium</taxon>
    </lineage>
</organism>
<feature type="region of interest" description="Disordered" evidence="1">
    <location>
        <begin position="194"/>
        <end position="217"/>
    </location>
</feature>
<accession>A0A9P8YIJ8</accession>
<keyword evidence="3" id="KW-1185">Reference proteome</keyword>
<sequence>MLQGSRSLGHVRPGWQACLALPRRRPSIKRASSPGLSAARFFLSLFPTSVVYCLFPSSILDSSLSFRLRLRRSLLQFQHQQQHVVFDHTRPHSCSYLGREIDFRSLTNPRSLRTHRQSLTLPFFPSSGSSKDQKTQLQISLLTAPCGTSSSAFLITSTYLVKATYTTNRQNEVHHLCHRPPCRRCFRCRASAHAPPSPALPSPALAPLQRDLPDHRG</sequence>
<reference evidence="2" key="1">
    <citation type="journal article" date="2021" name="Nat. Commun.">
        <title>Genetic determinants of endophytism in the Arabidopsis root mycobiome.</title>
        <authorList>
            <person name="Mesny F."/>
            <person name="Miyauchi S."/>
            <person name="Thiergart T."/>
            <person name="Pickel B."/>
            <person name="Atanasova L."/>
            <person name="Karlsson M."/>
            <person name="Huettel B."/>
            <person name="Barry K.W."/>
            <person name="Haridas S."/>
            <person name="Chen C."/>
            <person name="Bauer D."/>
            <person name="Andreopoulos W."/>
            <person name="Pangilinan J."/>
            <person name="LaButti K."/>
            <person name="Riley R."/>
            <person name="Lipzen A."/>
            <person name="Clum A."/>
            <person name="Drula E."/>
            <person name="Henrissat B."/>
            <person name="Kohler A."/>
            <person name="Grigoriev I.V."/>
            <person name="Martin F.M."/>
            <person name="Hacquard S."/>
        </authorList>
    </citation>
    <scope>NUCLEOTIDE SEQUENCE</scope>
    <source>
        <strain evidence="2">MPI-CAGE-CH-0230</strain>
    </source>
</reference>
<dbReference type="Proteomes" id="UP000756346">
    <property type="component" value="Unassembled WGS sequence"/>
</dbReference>
<dbReference type="GeneID" id="70191128"/>
<dbReference type="EMBL" id="JAGTJQ010000001">
    <property type="protein sequence ID" value="KAH7039961.1"/>
    <property type="molecule type" value="Genomic_DNA"/>
</dbReference>
<name>A0A9P8YIJ8_9PEZI</name>
<comment type="caution">
    <text evidence="2">The sequence shown here is derived from an EMBL/GenBank/DDBJ whole genome shotgun (WGS) entry which is preliminary data.</text>
</comment>
<dbReference type="AlphaFoldDB" id="A0A9P8YIJ8"/>